<organism evidence="1 2">
    <name type="scientific">Agrocybe pediades</name>
    <dbReference type="NCBI Taxonomy" id="84607"/>
    <lineage>
        <taxon>Eukaryota</taxon>
        <taxon>Fungi</taxon>
        <taxon>Dikarya</taxon>
        <taxon>Basidiomycota</taxon>
        <taxon>Agaricomycotina</taxon>
        <taxon>Agaricomycetes</taxon>
        <taxon>Agaricomycetidae</taxon>
        <taxon>Agaricales</taxon>
        <taxon>Agaricineae</taxon>
        <taxon>Strophariaceae</taxon>
        <taxon>Agrocybe</taxon>
    </lineage>
</organism>
<dbReference type="AlphaFoldDB" id="A0A8H4VRU7"/>
<gene>
    <name evidence="1" type="ORF">D9613_006328</name>
</gene>
<proteinExistence type="predicted"/>
<reference evidence="1 2" key="1">
    <citation type="submission" date="2019-12" db="EMBL/GenBank/DDBJ databases">
        <authorList>
            <person name="Floudas D."/>
            <person name="Bentzer J."/>
            <person name="Ahren D."/>
            <person name="Johansson T."/>
            <person name="Persson P."/>
            <person name="Tunlid A."/>
        </authorList>
    </citation>
    <scope>NUCLEOTIDE SEQUENCE [LARGE SCALE GENOMIC DNA]</scope>
    <source>
        <strain evidence="1 2">CBS 102.39</strain>
    </source>
</reference>
<comment type="caution">
    <text evidence="1">The sequence shown here is derived from an EMBL/GenBank/DDBJ whole genome shotgun (WGS) entry which is preliminary data.</text>
</comment>
<evidence type="ECO:0000313" key="2">
    <source>
        <dbReference type="Proteomes" id="UP000521872"/>
    </source>
</evidence>
<name>A0A8H4VRU7_9AGAR</name>
<accession>A0A8H4VRU7</accession>
<protein>
    <submittedName>
        <fullName evidence="1">Uncharacterized protein</fullName>
    </submittedName>
</protein>
<keyword evidence="2" id="KW-1185">Reference proteome</keyword>
<dbReference type="Proteomes" id="UP000521872">
    <property type="component" value="Unassembled WGS sequence"/>
</dbReference>
<dbReference type="EMBL" id="JAACJL010000030">
    <property type="protein sequence ID" value="KAF4617759.1"/>
    <property type="molecule type" value="Genomic_DNA"/>
</dbReference>
<sequence length="947" mass="103576">MFVSEDLYRSLLGRDIKSDSELALLNQSLRITANVKTGHFKLLSVFDSPISFGNKSTYDDFSAYQNVQILSESITFTGDLLSPKGILISCNDILSSKAVVNTTGTNGADQVIGGSAAKPGDNGAPIKFYIQNGTVAVSNNLSFVAEGGTGGGVTVANSHGGAGGNGGIITRIFQSCYTNLLGFAYQFLDENNAPDDVLQFTSVRRNDPSYILAFQLLKHTSNYPIDEGNISSRVDGLRQLLIDIDNGVAATVYDLVVKVRLIRNAVEAVVTQQKDAFSVSAYYKGGYGGAGNGIGTNGPSGQPGSDVYYVFSKYDPGAQGRTAFAYANPEQCAMLLDRGKIFYYMGSPVLLGRAANIFQRLVDRLCFLSVDLSGIYEADEAAKLQSIRTDAANMLIQLSSGVSYNGHEYNWAPRASYTIYEQVLNIALDDNQAFENAYIQYHVALDKQEKLTASVNMALQQTTQMIGSLNTEINDLVAQLKDTENRLIQLTDPVKITHSILMGTFERLKDRIQNHFELSVPQLLNALTKMAATPTGVVAGNAGLGLVFEGFNSVPDVNGVPANKDYIIKQILYGEATVKSIDDTLDKNSLNGEFVVDDPFGTRLMVARDDLMHFLDAYASSNFADVIDEIKEDYDAFIAAILARNEQAVLYNMQLNVYVEKVASRAEYQAMKNNLQGKEIEANDPGLAIITTYMDSVYQSSRARVLNYLDRFVRSLNFRMLTTFDIFQLAFGGGDADSVPQSITNVAMRSARSRIQDAFLQTVEIWGSEPARFPADFNNPRGKRIYLDEKSLSILKTEHQVTVNIPVTYKDSTIKNEFTGCCNIRVYRARFGLTGLVAKKSAYVGCNLVHTGKEVLVDRQSVGLTFVHDPISITYSYVLSPDGTINVLDNGNLAEADVDEPAKSYAAPGAFPVEGWKVDLRASALEDLDFSGVTEAYFDFCGTNYAF</sequence>
<evidence type="ECO:0000313" key="1">
    <source>
        <dbReference type="EMBL" id="KAF4617759.1"/>
    </source>
</evidence>